<evidence type="ECO:0000256" key="1">
    <source>
        <dbReference type="ARBA" id="ARBA00013064"/>
    </source>
</evidence>
<feature type="domain" description="Tyrosine specific protein phosphatases" evidence="7">
    <location>
        <begin position="53"/>
        <end position="139"/>
    </location>
</feature>
<feature type="compositionally biased region" description="Basic and acidic residues" evidence="5">
    <location>
        <begin position="346"/>
        <end position="531"/>
    </location>
</feature>
<evidence type="ECO:0000259" key="7">
    <source>
        <dbReference type="PROSITE" id="PS50056"/>
    </source>
</evidence>
<dbReference type="EMBL" id="OZ035827">
    <property type="protein sequence ID" value="CAL1605274.1"/>
    <property type="molecule type" value="Genomic_DNA"/>
</dbReference>
<feature type="region of interest" description="Disordered" evidence="5">
    <location>
        <begin position="234"/>
        <end position="554"/>
    </location>
</feature>
<organism evidence="8 9">
    <name type="scientific">Knipowitschia caucasica</name>
    <name type="common">Caucasian dwarf goby</name>
    <name type="synonym">Pomatoschistus caucasicus</name>
    <dbReference type="NCBI Taxonomy" id="637954"/>
    <lineage>
        <taxon>Eukaryota</taxon>
        <taxon>Metazoa</taxon>
        <taxon>Chordata</taxon>
        <taxon>Craniata</taxon>
        <taxon>Vertebrata</taxon>
        <taxon>Euteleostomi</taxon>
        <taxon>Actinopterygii</taxon>
        <taxon>Neopterygii</taxon>
        <taxon>Teleostei</taxon>
        <taxon>Neoteleostei</taxon>
        <taxon>Acanthomorphata</taxon>
        <taxon>Gobiaria</taxon>
        <taxon>Gobiiformes</taxon>
        <taxon>Gobioidei</taxon>
        <taxon>Gobiidae</taxon>
        <taxon>Gobiinae</taxon>
        <taxon>Knipowitschia</taxon>
    </lineage>
</organism>
<evidence type="ECO:0000256" key="4">
    <source>
        <dbReference type="ARBA" id="ARBA00034734"/>
    </source>
</evidence>
<accession>A0AAV2LW28</accession>
<dbReference type="Pfam" id="PF00102">
    <property type="entry name" value="Y_phosphatase"/>
    <property type="match status" value="1"/>
</dbReference>
<dbReference type="EC" id="3.1.3.48" evidence="1"/>
<dbReference type="InterPro" id="IPR000242">
    <property type="entry name" value="PTP_cat"/>
</dbReference>
<dbReference type="PANTHER" id="PTHR45983:SF4">
    <property type="entry name" value="TYROSINE-PROTEIN PHOSPHATASE NON-RECEPTOR TYPE 18"/>
    <property type="match status" value="1"/>
</dbReference>
<keyword evidence="9" id="KW-1185">Reference proteome</keyword>
<dbReference type="PROSITE" id="PS00383">
    <property type="entry name" value="TYR_PHOSPHATASE_1"/>
    <property type="match status" value="1"/>
</dbReference>
<reference evidence="8 9" key="1">
    <citation type="submission" date="2024-04" db="EMBL/GenBank/DDBJ databases">
        <authorList>
            <person name="Waldvogel A.-M."/>
            <person name="Schoenle A."/>
        </authorList>
    </citation>
    <scope>NUCLEOTIDE SEQUENCE [LARGE SCALE GENOMIC DNA]</scope>
</reference>
<evidence type="ECO:0000256" key="5">
    <source>
        <dbReference type="SAM" id="MobiDB-lite"/>
    </source>
</evidence>
<dbReference type="PRINTS" id="PR00700">
    <property type="entry name" value="PRTYPHPHTASE"/>
</dbReference>
<dbReference type="Proteomes" id="UP001497482">
    <property type="component" value="Chromosome 5"/>
</dbReference>
<dbReference type="SMART" id="SM00194">
    <property type="entry name" value="PTPc"/>
    <property type="match status" value="1"/>
</dbReference>
<feature type="domain" description="Tyrosine-protein phosphatase" evidence="6">
    <location>
        <begin position="21"/>
        <end position="148"/>
    </location>
</feature>
<proteinExistence type="inferred from homology"/>
<feature type="compositionally biased region" description="Polar residues" evidence="5">
    <location>
        <begin position="263"/>
        <end position="273"/>
    </location>
</feature>
<keyword evidence="2" id="KW-0378">Hydrolase</keyword>
<evidence type="ECO:0000256" key="2">
    <source>
        <dbReference type="ARBA" id="ARBA00022801"/>
    </source>
</evidence>
<dbReference type="GO" id="GO:0004726">
    <property type="term" value="F:non-membrane spanning protein tyrosine phosphatase activity"/>
    <property type="evidence" value="ECO:0007669"/>
    <property type="project" value="InterPro"/>
</dbReference>
<comment type="similarity">
    <text evidence="4">Belongs to the protein-tyrosine phosphatase family. Non-receptor class 4 subfamily.</text>
</comment>
<evidence type="ECO:0000256" key="3">
    <source>
        <dbReference type="ARBA" id="ARBA00022912"/>
    </source>
</evidence>
<protein>
    <recommendedName>
        <fullName evidence="1">protein-tyrosine-phosphatase</fullName>
        <ecNumber evidence="1">3.1.3.48</ecNumber>
    </recommendedName>
</protein>
<evidence type="ECO:0000313" key="9">
    <source>
        <dbReference type="Proteomes" id="UP001497482"/>
    </source>
</evidence>
<dbReference type="InterPro" id="IPR003595">
    <property type="entry name" value="Tyr_Pase_cat"/>
</dbReference>
<feature type="compositionally biased region" description="Basic residues" evidence="5">
    <location>
        <begin position="532"/>
        <end position="543"/>
    </location>
</feature>
<dbReference type="InterPro" id="IPR016130">
    <property type="entry name" value="Tyr_Pase_AS"/>
</dbReference>
<dbReference type="PANTHER" id="PTHR45983">
    <property type="entry name" value="TYROSINE PHOSPHATSE N18, PUTATIVE-RELATED"/>
    <property type="match status" value="1"/>
</dbReference>
<dbReference type="SMART" id="SM00404">
    <property type="entry name" value="PTPc_motif"/>
    <property type="match status" value="1"/>
</dbReference>
<evidence type="ECO:0000259" key="6">
    <source>
        <dbReference type="PROSITE" id="PS50055"/>
    </source>
</evidence>
<sequence length="554" mass="63705">MRHPRREPFIYTQQQAKSDTVQYHDRPEVRVISQLQFLSWPDHDVPHEASLVLDLLHRVQDLQQSSPDLVPRVQKPQNHNIKLVHCSAGCGRTGVICALDQIYQLLVHQKLPSDFSIMRIVTELRGQRPSAVQTKEQYRFIYTATSCLLRWFLQKNSSTSVYCNLPEVKKPQRKTCDSAAVSDRSEQETMDVTYAVVNKKVAASQTLSRAEDSTHHYSNMHIVAPAPIYSVVRPRAKPHPSETHLYDLATPTAPPPATPTTTNYHMISDSGSVTDADHDYENLSSNSCSSPPGGGIGFNNRVPKPRGPREPPAESQSVFPRQQQRGAGKGQRRQGGRRQGQEEETGGEKRREEERRGERRRDEEERGERRQEERGGGERRQEERRGERRRDEEERGGERRQEERGGGDRRREEEEGGGERRQEERGGVDERREETGGERRGGERRQEERGDRRREETGGEEERGGERRREEEETGGERKRREEERGDRRREEEERGGERRQENVRGGGDRGREGEEQRGGGERRGREEKTGDKRKRKEKRRRRGAESCGGLVVA</sequence>
<evidence type="ECO:0000313" key="8">
    <source>
        <dbReference type="EMBL" id="CAL1605274.1"/>
    </source>
</evidence>
<name>A0AAV2LW28_KNICA</name>
<dbReference type="Gene3D" id="3.90.190.10">
    <property type="entry name" value="Protein tyrosine phosphatase superfamily"/>
    <property type="match status" value="1"/>
</dbReference>
<dbReference type="SUPFAM" id="SSF52799">
    <property type="entry name" value="(Phosphotyrosine protein) phosphatases II"/>
    <property type="match status" value="1"/>
</dbReference>
<dbReference type="InterPro" id="IPR029021">
    <property type="entry name" value="Prot-tyrosine_phosphatase-like"/>
</dbReference>
<dbReference type="InterPro" id="IPR047170">
    <property type="entry name" value="PTN12/18/22"/>
</dbReference>
<dbReference type="GO" id="GO:0005737">
    <property type="term" value="C:cytoplasm"/>
    <property type="evidence" value="ECO:0007669"/>
    <property type="project" value="TreeGrafter"/>
</dbReference>
<dbReference type="PROSITE" id="PS50055">
    <property type="entry name" value="TYR_PHOSPHATASE_PTP"/>
    <property type="match status" value="1"/>
</dbReference>
<dbReference type="InterPro" id="IPR000387">
    <property type="entry name" value="Tyr_Pase_dom"/>
</dbReference>
<dbReference type="GO" id="GO:0005634">
    <property type="term" value="C:nucleus"/>
    <property type="evidence" value="ECO:0007669"/>
    <property type="project" value="TreeGrafter"/>
</dbReference>
<keyword evidence="3" id="KW-0904">Protein phosphatase</keyword>
<dbReference type="AlphaFoldDB" id="A0AAV2LW28"/>
<gene>
    <name evidence="8" type="ORF">KC01_LOCUS32688</name>
</gene>
<dbReference type="PROSITE" id="PS50056">
    <property type="entry name" value="TYR_PHOSPHATASE_2"/>
    <property type="match status" value="1"/>
</dbReference>